<dbReference type="InterPro" id="IPR036890">
    <property type="entry name" value="HATPase_C_sf"/>
</dbReference>
<dbReference type="SMART" id="SM00304">
    <property type="entry name" value="HAMP"/>
    <property type="match status" value="1"/>
</dbReference>
<evidence type="ECO:0000256" key="9">
    <source>
        <dbReference type="ARBA" id="ARBA00022840"/>
    </source>
</evidence>
<comment type="subcellular location">
    <subcellularLocation>
        <location evidence="2">Cell membrane</location>
        <topology evidence="2">Multi-pass membrane protein</topology>
    </subcellularLocation>
</comment>
<dbReference type="EC" id="2.7.13.3" evidence="3"/>
<dbReference type="InterPro" id="IPR050640">
    <property type="entry name" value="Bact_2-comp_sensor_kinase"/>
</dbReference>
<keyword evidence="11 13" id="KW-0472">Membrane</keyword>
<keyword evidence="13" id="KW-0812">Transmembrane</keyword>
<evidence type="ECO:0000256" key="8">
    <source>
        <dbReference type="ARBA" id="ARBA00022777"/>
    </source>
</evidence>
<gene>
    <name evidence="16" type="ORF">ACFSJH_10245</name>
</gene>
<evidence type="ECO:0000256" key="1">
    <source>
        <dbReference type="ARBA" id="ARBA00000085"/>
    </source>
</evidence>
<dbReference type="Pfam" id="PF06580">
    <property type="entry name" value="His_kinase"/>
    <property type="match status" value="1"/>
</dbReference>
<dbReference type="SUPFAM" id="SSF158472">
    <property type="entry name" value="HAMP domain-like"/>
    <property type="match status" value="1"/>
</dbReference>
<accession>A0ABW4YKX9</accession>
<keyword evidence="5" id="KW-0597">Phosphoprotein</keyword>
<dbReference type="InterPro" id="IPR004358">
    <property type="entry name" value="Sig_transdc_His_kin-like_C"/>
</dbReference>
<keyword evidence="7" id="KW-0547">Nucleotide-binding</keyword>
<dbReference type="PANTHER" id="PTHR34220">
    <property type="entry name" value="SENSOR HISTIDINE KINASE YPDA"/>
    <property type="match status" value="1"/>
</dbReference>
<keyword evidence="17" id="KW-1185">Reference proteome</keyword>
<name>A0ABW4YKX9_9BACL</name>
<evidence type="ECO:0000256" key="3">
    <source>
        <dbReference type="ARBA" id="ARBA00012438"/>
    </source>
</evidence>
<evidence type="ECO:0000256" key="13">
    <source>
        <dbReference type="SAM" id="Phobius"/>
    </source>
</evidence>
<evidence type="ECO:0000259" key="15">
    <source>
        <dbReference type="PROSITE" id="PS50885"/>
    </source>
</evidence>
<dbReference type="SUPFAM" id="SSF55874">
    <property type="entry name" value="ATPase domain of HSP90 chaperone/DNA topoisomerase II/histidine kinase"/>
    <property type="match status" value="1"/>
</dbReference>
<dbReference type="Proteomes" id="UP001597362">
    <property type="component" value="Unassembled WGS sequence"/>
</dbReference>
<dbReference type="GO" id="GO:0004673">
    <property type="term" value="F:protein histidine kinase activity"/>
    <property type="evidence" value="ECO:0007669"/>
    <property type="project" value="UniProtKB-EC"/>
</dbReference>
<organism evidence="16 17">
    <name type="scientific">Paenibacillus yanchengensis</name>
    <dbReference type="NCBI Taxonomy" id="2035833"/>
    <lineage>
        <taxon>Bacteria</taxon>
        <taxon>Bacillati</taxon>
        <taxon>Bacillota</taxon>
        <taxon>Bacilli</taxon>
        <taxon>Bacillales</taxon>
        <taxon>Paenibacillaceae</taxon>
        <taxon>Paenibacillus</taxon>
    </lineage>
</organism>
<dbReference type="Gene3D" id="3.30.565.10">
    <property type="entry name" value="Histidine kinase-like ATPase, C-terminal domain"/>
    <property type="match status" value="1"/>
</dbReference>
<reference evidence="17" key="1">
    <citation type="journal article" date="2019" name="Int. J. Syst. Evol. Microbiol.">
        <title>The Global Catalogue of Microorganisms (GCM) 10K type strain sequencing project: providing services to taxonomists for standard genome sequencing and annotation.</title>
        <authorList>
            <consortium name="The Broad Institute Genomics Platform"/>
            <consortium name="The Broad Institute Genome Sequencing Center for Infectious Disease"/>
            <person name="Wu L."/>
            <person name="Ma J."/>
        </authorList>
    </citation>
    <scope>NUCLEOTIDE SEQUENCE [LARGE SCALE GENOMIC DNA]</scope>
    <source>
        <strain evidence="17">GH52</strain>
    </source>
</reference>
<feature type="transmembrane region" description="Helical" evidence="13">
    <location>
        <begin position="299"/>
        <end position="322"/>
    </location>
</feature>
<feature type="domain" description="HAMP" evidence="15">
    <location>
        <begin position="323"/>
        <end position="375"/>
    </location>
</feature>
<dbReference type="Pfam" id="PF02518">
    <property type="entry name" value="HATPase_c"/>
    <property type="match status" value="1"/>
</dbReference>
<feature type="transmembrane region" description="Helical" evidence="13">
    <location>
        <begin position="16"/>
        <end position="38"/>
    </location>
</feature>
<dbReference type="PANTHER" id="PTHR34220:SF7">
    <property type="entry name" value="SENSOR HISTIDINE KINASE YPDA"/>
    <property type="match status" value="1"/>
</dbReference>
<evidence type="ECO:0000256" key="11">
    <source>
        <dbReference type="ARBA" id="ARBA00023136"/>
    </source>
</evidence>
<evidence type="ECO:0000256" key="6">
    <source>
        <dbReference type="ARBA" id="ARBA00022679"/>
    </source>
</evidence>
<evidence type="ECO:0000256" key="5">
    <source>
        <dbReference type="ARBA" id="ARBA00022553"/>
    </source>
</evidence>
<keyword evidence="6 16" id="KW-0808">Transferase</keyword>
<evidence type="ECO:0000256" key="12">
    <source>
        <dbReference type="SAM" id="Coils"/>
    </source>
</evidence>
<dbReference type="PRINTS" id="PR00344">
    <property type="entry name" value="BCTRLSENSOR"/>
</dbReference>
<evidence type="ECO:0000256" key="7">
    <source>
        <dbReference type="ARBA" id="ARBA00022741"/>
    </source>
</evidence>
<evidence type="ECO:0000256" key="4">
    <source>
        <dbReference type="ARBA" id="ARBA00022475"/>
    </source>
</evidence>
<comment type="catalytic activity">
    <reaction evidence="1">
        <text>ATP + protein L-histidine = ADP + protein N-phospho-L-histidine.</text>
        <dbReference type="EC" id="2.7.13.3"/>
    </reaction>
</comment>
<keyword evidence="13" id="KW-1133">Transmembrane helix</keyword>
<dbReference type="EMBL" id="JBHUHO010000029">
    <property type="protein sequence ID" value="MFD2116104.1"/>
    <property type="molecule type" value="Genomic_DNA"/>
</dbReference>
<dbReference type="InterPro" id="IPR003594">
    <property type="entry name" value="HATPase_dom"/>
</dbReference>
<dbReference type="PROSITE" id="PS50109">
    <property type="entry name" value="HIS_KIN"/>
    <property type="match status" value="1"/>
</dbReference>
<dbReference type="InterPro" id="IPR005467">
    <property type="entry name" value="His_kinase_dom"/>
</dbReference>
<keyword evidence="8 16" id="KW-0418">Kinase</keyword>
<evidence type="ECO:0000313" key="16">
    <source>
        <dbReference type="EMBL" id="MFD2116104.1"/>
    </source>
</evidence>
<dbReference type="PROSITE" id="PS50885">
    <property type="entry name" value="HAMP"/>
    <property type="match status" value="1"/>
</dbReference>
<dbReference type="SMART" id="SM00387">
    <property type="entry name" value="HATPase_c"/>
    <property type="match status" value="1"/>
</dbReference>
<dbReference type="InterPro" id="IPR010559">
    <property type="entry name" value="Sig_transdc_His_kin_internal"/>
</dbReference>
<keyword evidence="4" id="KW-1003">Cell membrane</keyword>
<protein>
    <recommendedName>
        <fullName evidence="3">histidine kinase</fullName>
        <ecNumber evidence="3">2.7.13.3</ecNumber>
    </recommendedName>
</protein>
<comment type="caution">
    <text evidence="16">The sequence shown here is derived from an EMBL/GenBank/DDBJ whole genome shotgun (WGS) entry which is preliminary data.</text>
</comment>
<keyword evidence="10" id="KW-0902">Two-component regulatory system</keyword>
<keyword evidence="12" id="KW-0175">Coiled coil</keyword>
<proteinExistence type="predicted"/>
<dbReference type="Gene3D" id="6.10.340.10">
    <property type="match status" value="1"/>
</dbReference>
<feature type="coiled-coil region" evidence="12">
    <location>
        <begin position="363"/>
        <end position="395"/>
    </location>
</feature>
<dbReference type="InterPro" id="IPR003660">
    <property type="entry name" value="HAMP_dom"/>
</dbReference>
<evidence type="ECO:0000313" key="17">
    <source>
        <dbReference type="Proteomes" id="UP001597362"/>
    </source>
</evidence>
<evidence type="ECO:0000259" key="14">
    <source>
        <dbReference type="PROSITE" id="PS50109"/>
    </source>
</evidence>
<dbReference type="Pfam" id="PF00672">
    <property type="entry name" value="HAMP"/>
    <property type="match status" value="1"/>
</dbReference>
<evidence type="ECO:0000256" key="2">
    <source>
        <dbReference type="ARBA" id="ARBA00004651"/>
    </source>
</evidence>
<evidence type="ECO:0000256" key="10">
    <source>
        <dbReference type="ARBA" id="ARBA00023012"/>
    </source>
</evidence>
<feature type="domain" description="Histidine kinase" evidence="14">
    <location>
        <begin position="482"/>
        <end position="587"/>
    </location>
</feature>
<dbReference type="CDD" id="cd06225">
    <property type="entry name" value="HAMP"/>
    <property type="match status" value="1"/>
</dbReference>
<sequence>MKKLLEIWISKQKIAPLLYISISFTIIIPVILTSYFSVRSYHDELISNVMERSFQTLEQVSHTIDNVAKQFIYTVAAIANDETILKNATLLHETKDSTLQREYSEILQEKISSFFHYTSDVVSAKLLYHNGDSFTYKQQMSIPVNIRNQEWYQRSVSNPKKVMFYGQQKSSEFFGGNHHYLSTVVAPTELYSTYQVAAMVFLFQDNKIQSVLQSRVQSAEQIIILDEHNSIVATNNTQYYTVELMKLPHMQQVQEANEGYFKTIINNEEVFLIYLTSNLGWKYVKLVSYKDVTGQSNQIFYQTMLIIIVSVLIFIVLSLIWVRSIAHPIESLVKEMRAMKKGNLHSNIVASGPLEVHVLGESFNSMIARMKQLIKEKEEKETQKTQAELAALQSQINPHFLVNTLNAIKIMAVMSKADHIKEMTEALTKLLSSTFNRGGLYTRVDEEIELLHHYMHIMKVRYGDTFNFTVHVHPEASELFIIKLLIQPLLENAIIHGVAGYPGRGEVSLTFHIVNKELHVGVKDNGTGMDGFTQEARLREQQLTFSGLGLTNIEKRIQLHYGEQYGLVIHSRIGEGTRIVLRLPILSENLD</sequence>
<keyword evidence="9" id="KW-0067">ATP-binding</keyword>
<dbReference type="RefSeq" id="WP_377771930.1">
    <property type="nucleotide sequence ID" value="NZ_JBHUHO010000029.1"/>
</dbReference>